<evidence type="ECO:0000313" key="9">
    <source>
        <dbReference type="RefSeq" id="NP_001135660.1"/>
    </source>
</evidence>
<dbReference type="AlphaFoldDB" id="B5DE78"/>
<gene>
    <name evidence="9 10" type="primary">ifit5</name>
    <name evidence="7" type="synonym">LOC100486337</name>
    <name evidence="9" type="synonym">ri58</name>
</gene>
<sequence length="473" mass="55193">MSKSKPTLKSHLEELKCHFTWGLQEKDADIEELEERLKIQLEYLNKNLKVRVYSMLAYVNHLKNDYTEAIVNLQKAEAILTESKVLETDIKYLLTFSNYAWLHYYLNDSESSQLYIDKINAIYTQSKGLEDLVQSETNGEQGWALMKFCGQYYERAKGCFEEAVKGNPDDPEWNTGLATVVCRLEEFRGRNCPAFKSVSFQLLERAVKLNPKDSVIKVLLALKLQELKRQEEAMKHIKDALELTPDLPYVLRYVAKFYRRAGKFEETIRVLKKAVSITPNSGFLHHQLGLCYRQMIIQRKRTGKANYRGQDTQEIKDLTEKAIFHFEMALEMKKTFLHAHFDLADMYVRSNQYQKAEETYKKATELITTPEHEKQQAHLQYGKFLENSKKSEDEAVEQYKEGLRIPDQNTHRQECEMCLRRIANQRLARNSRDTSALALLGFISKENQDKSNALNNDSSNDEYLSKLFDLKLK</sequence>
<reference evidence="9" key="1">
    <citation type="journal article" date="2002" name="Dev. Dyn.">
        <title>Genetic and genomic tools for Xenopus research: The NIH Xenopus initiative.</title>
        <authorList>
            <person name="Klein S.L."/>
            <person name="Strausberg R.L."/>
            <person name="Wagner L."/>
            <person name="Pontius J."/>
            <person name="Clifton S.W."/>
            <person name="Richardson P."/>
        </authorList>
    </citation>
    <scope>NUCLEOTIDE SEQUENCE</scope>
</reference>
<evidence type="ECO:0000313" key="6">
    <source>
        <dbReference type="EMBL" id="AAI68560.1"/>
    </source>
</evidence>
<dbReference type="Ensembl" id="ENSXETT00000112287">
    <property type="protein sequence ID" value="ENSXETP00000103952"/>
    <property type="gene ID" value="ENSXETG00000047612"/>
</dbReference>
<feature type="coiled-coil region" evidence="5">
    <location>
        <begin position="23"/>
        <end position="79"/>
    </location>
</feature>
<dbReference type="Gene3D" id="1.25.40.10">
    <property type="entry name" value="Tetratricopeptide repeat domain"/>
    <property type="match status" value="3"/>
</dbReference>
<reference evidence="6" key="2">
    <citation type="submission" date="2008-08" db="EMBL/GenBank/DDBJ databases">
        <authorList>
            <consortium name="NIH - Xenopus Gene Collection (XGC) project"/>
        </authorList>
    </citation>
    <scope>NUCLEOTIDE SEQUENCE [LARGE SCALE MRNA]</scope>
    <source>
        <tissue evidence="6">Testes</tissue>
    </source>
</reference>
<dbReference type="Proteomes" id="UP000008143">
    <property type="component" value="Chromosome 7"/>
</dbReference>
<dbReference type="EMBL" id="BC168560">
    <property type="protein sequence ID" value="AAI68560.1"/>
    <property type="molecule type" value="mRNA"/>
</dbReference>
<dbReference type="GeneID" id="100216220"/>
<evidence type="ECO:0000256" key="4">
    <source>
        <dbReference type="PROSITE-ProRule" id="PRU00339"/>
    </source>
</evidence>
<dbReference type="Pfam" id="PF13181">
    <property type="entry name" value="TPR_8"/>
    <property type="match status" value="1"/>
</dbReference>
<proteinExistence type="evidence at transcript level"/>
<dbReference type="FunFam" id="1.25.40.10:FF:000032">
    <property type="entry name" value="Interferon-induced protein with tetratricopeptide repeats 5"/>
    <property type="match status" value="1"/>
</dbReference>
<reference evidence="9" key="5">
    <citation type="submission" date="2025-04" db="UniProtKB">
        <authorList>
            <consortium name="RefSeq"/>
        </authorList>
    </citation>
    <scope>IDENTIFICATION</scope>
</reference>
<dbReference type="CTD" id="24138"/>
<evidence type="ECO:0000256" key="2">
    <source>
        <dbReference type="ARBA" id="ARBA00022803"/>
    </source>
</evidence>
<dbReference type="Xenbase" id="XB-GENE-5842099">
    <property type="gene designation" value="ifit5"/>
</dbReference>
<dbReference type="RefSeq" id="NP_001135660.1">
    <property type="nucleotide sequence ID" value="NM_001142188.1"/>
</dbReference>
<keyword evidence="1" id="KW-0677">Repeat</keyword>
<dbReference type="PANTHER" id="PTHR10271:SF35">
    <property type="entry name" value="INTERFERON INDUCED PROTEIN WITH TETRATRICOPEPTIDE REPEATS 5"/>
    <property type="match status" value="1"/>
</dbReference>
<dbReference type="SMART" id="SM00028">
    <property type="entry name" value="TPR"/>
    <property type="match status" value="4"/>
</dbReference>
<dbReference type="PANTHER" id="PTHR10271">
    <property type="entry name" value="INTERFERON-INDUCED PROTEIN WITH TETRATRICOPEPTIDE REPEATS"/>
    <property type="match status" value="1"/>
</dbReference>
<reference evidence="7" key="4">
    <citation type="submission" date="2021-03" db="UniProtKB">
        <authorList>
            <consortium name="Ensembl"/>
        </authorList>
    </citation>
    <scope>IDENTIFICATION</scope>
</reference>
<dbReference type="InterPro" id="IPR019734">
    <property type="entry name" value="TPR_rpt"/>
</dbReference>
<organism evidence="6">
    <name type="scientific">Xenopus tropicalis</name>
    <name type="common">Western clawed frog</name>
    <name type="synonym">Silurana tropicalis</name>
    <dbReference type="NCBI Taxonomy" id="8364"/>
    <lineage>
        <taxon>Eukaryota</taxon>
        <taxon>Metazoa</taxon>
        <taxon>Chordata</taxon>
        <taxon>Craniata</taxon>
        <taxon>Vertebrata</taxon>
        <taxon>Euteleostomi</taxon>
        <taxon>Amphibia</taxon>
        <taxon>Batrachia</taxon>
        <taxon>Anura</taxon>
        <taxon>Pipoidea</taxon>
        <taxon>Pipidae</taxon>
        <taxon>Xenopodinae</taxon>
        <taxon>Xenopus</taxon>
        <taxon>Silurana</taxon>
    </lineage>
</organism>
<keyword evidence="8" id="KW-1185">Reference proteome</keyword>
<protein>
    <submittedName>
        <fullName evidence="7 9">Interferon induced protein with tetratricopeptide repeats 5</fullName>
    </submittedName>
</protein>
<dbReference type="PROSITE" id="PS50005">
    <property type="entry name" value="TPR"/>
    <property type="match status" value="2"/>
</dbReference>
<comment type="similarity">
    <text evidence="3">Belongs to the IFIT family.</text>
</comment>
<reference evidence="7" key="3">
    <citation type="journal article" date="2010" name="Science">
        <title>The genome of the Western clawed frog Xenopus tropicalis.</title>
        <authorList>
            <person name="Hellsten U."/>
            <person name="Harland R.M."/>
            <person name="Gilchrist M.J."/>
            <person name="Hendrix D."/>
            <person name="Jurka J."/>
            <person name="Kapitonov V."/>
            <person name="Ovcharenko I."/>
            <person name="Putnam N.H."/>
            <person name="Shu S."/>
            <person name="Taher L."/>
            <person name="Blitz I.L."/>
            <person name="Blumberg B."/>
            <person name="Dichmann D.S."/>
            <person name="Dubchak I."/>
            <person name="Amaya E."/>
            <person name="Detter J.C."/>
            <person name="Fletcher R."/>
            <person name="Gerhard D.S."/>
            <person name="Goodstein D."/>
            <person name="Graves T."/>
            <person name="Grigoriev I.V."/>
            <person name="Grimwood J."/>
            <person name="Kawashima T."/>
            <person name="Lindquist E."/>
            <person name="Lucas S.M."/>
            <person name="Mead P.E."/>
            <person name="Mitros T."/>
            <person name="Ogino H."/>
            <person name="Ohta Y."/>
            <person name="Poliakov A.V."/>
            <person name="Pollet N."/>
            <person name="Robert J."/>
            <person name="Salamov A."/>
            <person name="Sater A.K."/>
            <person name="Schmutz J."/>
            <person name="Terry A."/>
            <person name="Vize P.D."/>
            <person name="Warren W.C."/>
            <person name="Wells D."/>
            <person name="Wills A."/>
            <person name="Wilson R.K."/>
            <person name="Zimmerman L.B."/>
            <person name="Zorn A.M."/>
            <person name="Grainger R."/>
            <person name="Grammer T."/>
            <person name="Khokha M.K."/>
            <person name="Richardson P.M."/>
            <person name="Rokhsar D.S."/>
        </authorList>
    </citation>
    <scope>NUCLEOTIDE SEQUENCE [LARGE SCALE GENOMIC DNA]</scope>
    <source>
        <strain evidence="7">Nigerian</strain>
    </source>
</reference>
<keyword evidence="5" id="KW-0175">Coiled coil</keyword>
<dbReference type="GO" id="GO:0051607">
    <property type="term" value="P:defense response to virus"/>
    <property type="evidence" value="ECO:0000318"/>
    <property type="project" value="GO_Central"/>
</dbReference>
<dbReference type="OrthoDB" id="10043504at2759"/>
<dbReference type="InterPro" id="IPR011990">
    <property type="entry name" value="TPR-like_helical_dom_sf"/>
</dbReference>
<keyword evidence="2 4" id="KW-0802">TPR repeat</keyword>
<accession>B5DE78</accession>
<dbReference type="GO" id="GO:0005829">
    <property type="term" value="C:cytosol"/>
    <property type="evidence" value="ECO:0000318"/>
    <property type="project" value="GO_Central"/>
</dbReference>
<dbReference type="OMA" id="WILQTEN"/>
<evidence type="ECO:0000256" key="5">
    <source>
        <dbReference type="SAM" id="Coils"/>
    </source>
</evidence>
<evidence type="ECO:0000313" key="7">
    <source>
        <dbReference type="Ensembl" id="ENSXETP00000103952"/>
    </source>
</evidence>
<evidence type="ECO:0000256" key="3">
    <source>
        <dbReference type="ARBA" id="ARBA00038336"/>
    </source>
</evidence>
<evidence type="ECO:0000313" key="10">
    <source>
        <dbReference type="Xenbase" id="XB-GENE-5842099"/>
    </source>
</evidence>
<feature type="repeat" description="TPR" evidence="4">
    <location>
        <begin position="248"/>
        <end position="281"/>
    </location>
</feature>
<dbReference type="SUPFAM" id="SSF48452">
    <property type="entry name" value="TPR-like"/>
    <property type="match status" value="1"/>
</dbReference>
<name>B5DE78_XENTR</name>
<evidence type="ECO:0000313" key="8">
    <source>
        <dbReference type="Proteomes" id="UP000008143"/>
    </source>
</evidence>
<dbReference type="AGR" id="Xenbase:XB-GENE-5842099"/>
<feature type="repeat" description="TPR" evidence="4">
    <location>
        <begin position="337"/>
        <end position="370"/>
    </location>
</feature>
<evidence type="ECO:0000256" key="1">
    <source>
        <dbReference type="ARBA" id="ARBA00022737"/>
    </source>
</evidence>
<dbReference type="KEGG" id="xtr:100216220"/>
<dbReference type="GeneTree" id="ENSGT00950000182946"/>